<sequence>MRTYFLVLLATIALLVNSIQAVSVATDWEKTQLRTHGAIHRNNEIPIHDHSIRFLGTHKNEIVAGKDDTYDTESEERGLQYNTVQDIAKKLRAEAGIKWKTLTDKDFRNYKLFMGGASFEKLYKKGATPFKLFTQLGKNDIDKTTTRYYAYEDYWVWRNINKYAGTSTR</sequence>
<evidence type="ECO:0000256" key="3">
    <source>
        <dbReference type="ARBA" id="ARBA00022525"/>
    </source>
</evidence>
<comment type="domain">
    <text evidence="5">The RxLR-dEER motif acts to carry the protein into the host cell cytoplasm through binding to cell surface phosphatidylinositol-3-phosphate.</text>
</comment>
<evidence type="ECO:0000256" key="4">
    <source>
        <dbReference type="ARBA" id="ARBA00022729"/>
    </source>
</evidence>
<proteinExistence type="inferred from homology"/>
<comment type="function">
    <text evidence="5">Effector that suppresses plant defense responses during pathogen infection.</text>
</comment>
<comment type="subcellular location">
    <subcellularLocation>
        <location evidence="1 5">Secreted</location>
    </subcellularLocation>
</comment>
<keyword evidence="7" id="KW-1185">Reference proteome</keyword>
<evidence type="ECO:0000256" key="2">
    <source>
        <dbReference type="ARBA" id="ARBA00010400"/>
    </source>
</evidence>
<dbReference type="OrthoDB" id="114804at2759"/>
<evidence type="ECO:0000256" key="5">
    <source>
        <dbReference type="RuleBase" id="RU367124"/>
    </source>
</evidence>
<evidence type="ECO:0000313" key="6">
    <source>
        <dbReference type="EMBL" id="POM67210.1"/>
    </source>
</evidence>
<gene>
    <name evidence="6" type="ORF">PHPALM_16830</name>
</gene>
<name>A0A2P4XNS4_9STRA</name>
<keyword evidence="3 5" id="KW-0964">Secreted</keyword>
<comment type="similarity">
    <text evidence="2 5">Belongs to the RxLR effector family.</text>
</comment>
<evidence type="ECO:0000313" key="7">
    <source>
        <dbReference type="Proteomes" id="UP000237271"/>
    </source>
</evidence>
<accession>A0A2P4XNS4</accession>
<comment type="caution">
    <text evidence="6">The sequence shown here is derived from an EMBL/GenBank/DDBJ whole genome shotgun (WGS) entry which is preliminary data.</text>
</comment>
<dbReference type="EMBL" id="NCKW01009461">
    <property type="protein sequence ID" value="POM67210.1"/>
    <property type="molecule type" value="Genomic_DNA"/>
</dbReference>
<keyword evidence="4 5" id="KW-0732">Signal</keyword>
<feature type="chain" id="PRO_5044994417" description="RxLR effector protein" evidence="5">
    <location>
        <begin position="22"/>
        <end position="169"/>
    </location>
</feature>
<reference evidence="6 7" key="1">
    <citation type="journal article" date="2017" name="Genome Biol. Evol.">
        <title>Phytophthora megakarya and P. palmivora, closely related causal agents of cacao black pod rot, underwent increases in genome sizes and gene numbers by different mechanisms.</title>
        <authorList>
            <person name="Ali S.S."/>
            <person name="Shao J."/>
            <person name="Lary D.J."/>
            <person name="Kronmiller B."/>
            <person name="Shen D."/>
            <person name="Strem M.D."/>
            <person name="Amoako-Attah I."/>
            <person name="Akrofi A.Y."/>
            <person name="Begoude B.A."/>
            <person name="Ten Hoopen G.M."/>
            <person name="Coulibaly K."/>
            <person name="Kebe B.I."/>
            <person name="Melnick R.L."/>
            <person name="Guiltinan M.J."/>
            <person name="Tyler B.M."/>
            <person name="Meinhardt L.W."/>
            <person name="Bailey B.A."/>
        </authorList>
    </citation>
    <scope>NUCLEOTIDE SEQUENCE [LARGE SCALE GENOMIC DNA]</scope>
    <source>
        <strain evidence="7">sbr112.9</strain>
    </source>
</reference>
<dbReference type="AlphaFoldDB" id="A0A2P4XNS4"/>
<organism evidence="6 7">
    <name type="scientific">Phytophthora palmivora</name>
    <dbReference type="NCBI Taxonomy" id="4796"/>
    <lineage>
        <taxon>Eukaryota</taxon>
        <taxon>Sar</taxon>
        <taxon>Stramenopiles</taxon>
        <taxon>Oomycota</taxon>
        <taxon>Peronosporomycetes</taxon>
        <taxon>Peronosporales</taxon>
        <taxon>Peronosporaceae</taxon>
        <taxon>Phytophthora</taxon>
    </lineage>
</organism>
<feature type="signal peptide" evidence="5">
    <location>
        <begin position="1"/>
        <end position="21"/>
    </location>
</feature>
<dbReference type="InterPro" id="IPR031825">
    <property type="entry name" value="RXLR"/>
</dbReference>
<protein>
    <recommendedName>
        <fullName evidence="5">RxLR effector protein</fullName>
    </recommendedName>
</protein>
<dbReference type="Pfam" id="PF16810">
    <property type="entry name" value="RXLR"/>
    <property type="match status" value="1"/>
</dbReference>
<evidence type="ECO:0000256" key="1">
    <source>
        <dbReference type="ARBA" id="ARBA00004613"/>
    </source>
</evidence>
<dbReference type="Proteomes" id="UP000237271">
    <property type="component" value="Unassembled WGS sequence"/>
</dbReference>